<dbReference type="PANTHER" id="PTHR12277:SF81">
    <property type="entry name" value="PROTEIN ABHD13"/>
    <property type="match status" value="1"/>
</dbReference>
<organism evidence="2 3">
    <name type="scientific">Flagellimonas hymeniacidonis</name>
    <dbReference type="NCBI Taxonomy" id="2603628"/>
    <lineage>
        <taxon>Bacteria</taxon>
        <taxon>Pseudomonadati</taxon>
        <taxon>Bacteroidota</taxon>
        <taxon>Flavobacteriia</taxon>
        <taxon>Flavobacteriales</taxon>
        <taxon>Flavobacteriaceae</taxon>
        <taxon>Flagellimonas</taxon>
    </lineage>
</organism>
<dbReference type="Pfam" id="PF12146">
    <property type="entry name" value="Hydrolase_4"/>
    <property type="match status" value="2"/>
</dbReference>
<reference evidence="2 3" key="1">
    <citation type="submission" date="2019-08" db="EMBL/GenBank/DDBJ databases">
        <title>Professor.</title>
        <authorList>
            <person name="Park J.S."/>
        </authorList>
    </citation>
    <scope>NUCLEOTIDE SEQUENCE [LARGE SCALE GENOMIC DNA]</scope>
    <source>
        <strain evidence="2 3">176CP5-101</strain>
    </source>
</reference>
<dbReference type="SUPFAM" id="SSF53474">
    <property type="entry name" value="alpha/beta-Hydrolases"/>
    <property type="match status" value="1"/>
</dbReference>
<name>A0A5C8V2F8_9FLAO</name>
<sequence>MQKLKQFGLSLLVLLSLSLLMLYTLQEKLIFLPTQLPDNYEYSFTHNFEEIFLNSPDGARLNAIHFKRENPKGLILYFHGNAGDLSRWGEITSSFVELGYDILVMDYRTYGKSTGKLSEVALFKDAQLFYEYVVNLYAEESIIIYGRSLGASIATHLASNNTPAKLILETPFYNLLDVAQDRFPFLPVKHVLKYKLNSFEYIQNVKSPIRIFHGTDDNIVAYESGKKLFDVISNKDKKLYTIENGNHNDLNDFEAYQKGIRIELE</sequence>
<dbReference type="PANTHER" id="PTHR12277">
    <property type="entry name" value="ALPHA/BETA HYDROLASE DOMAIN-CONTAINING PROTEIN"/>
    <property type="match status" value="1"/>
</dbReference>
<feature type="domain" description="Serine aminopeptidase S33" evidence="1">
    <location>
        <begin position="70"/>
        <end position="175"/>
    </location>
</feature>
<dbReference type="InterPro" id="IPR022742">
    <property type="entry name" value="Hydrolase_4"/>
</dbReference>
<dbReference type="AlphaFoldDB" id="A0A5C8V2F8"/>
<gene>
    <name evidence="2" type="ORF">FVB32_14455</name>
</gene>
<evidence type="ECO:0000313" key="2">
    <source>
        <dbReference type="EMBL" id="TXN35770.1"/>
    </source>
</evidence>
<dbReference type="RefSeq" id="WP_147744544.1">
    <property type="nucleotide sequence ID" value="NZ_VRUR01000002.1"/>
</dbReference>
<proteinExistence type="predicted"/>
<evidence type="ECO:0000313" key="3">
    <source>
        <dbReference type="Proteomes" id="UP000321456"/>
    </source>
</evidence>
<dbReference type="GO" id="GO:0016787">
    <property type="term" value="F:hydrolase activity"/>
    <property type="evidence" value="ECO:0007669"/>
    <property type="project" value="UniProtKB-KW"/>
</dbReference>
<dbReference type="Gene3D" id="3.40.50.1820">
    <property type="entry name" value="alpha/beta hydrolase"/>
    <property type="match status" value="1"/>
</dbReference>
<evidence type="ECO:0000259" key="1">
    <source>
        <dbReference type="Pfam" id="PF12146"/>
    </source>
</evidence>
<dbReference type="Proteomes" id="UP000321456">
    <property type="component" value="Unassembled WGS sequence"/>
</dbReference>
<dbReference type="InterPro" id="IPR029058">
    <property type="entry name" value="AB_hydrolase_fold"/>
</dbReference>
<dbReference type="EMBL" id="VRUR01000002">
    <property type="protein sequence ID" value="TXN35770.1"/>
    <property type="molecule type" value="Genomic_DNA"/>
</dbReference>
<feature type="domain" description="Serine aminopeptidase S33" evidence="1">
    <location>
        <begin position="203"/>
        <end position="252"/>
    </location>
</feature>
<comment type="caution">
    <text evidence="2">The sequence shown here is derived from an EMBL/GenBank/DDBJ whole genome shotgun (WGS) entry which is preliminary data.</text>
</comment>
<protein>
    <submittedName>
        <fullName evidence="2">Alpha/beta hydrolase</fullName>
    </submittedName>
</protein>
<keyword evidence="3" id="KW-1185">Reference proteome</keyword>
<keyword evidence="2" id="KW-0378">Hydrolase</keyword>
<accession>A0A5C8V2F8</accession>